<dbReference type="GO" id="GO:0005524">
    <property type="term" value="F:ATP binding"/>
    <property type="evidence" value="ECO:0007669"/>
    <property type="project" value="UniProtKB-KW"/>
</dbReference>
<evidence type="ECO:0000256" key="15">
    <source>
        <dbReference type="ARBA" id="ARBA00023204"/>
    </source>
</evidence>
<protein>
    <recommendedName>
        <fullName evidence="21">ATP-dependent DNA helicase</fullName>
        <ecNumber evidence="21">5.6.2.4</ecNumber>
    </recommendedName>
</protein>
<reference evidence="25" key="2">
    <citation type="submission" date="2017-05" db="UniProtKB">
        <authorList>
            <consortium name="EnsemblMetazoa"/>
        </authorList>
    </citation>
    <scope>IDENTIFICATION</scope>
</reference>
<feature type="compositionally biased region" description="Basic and acidic residues" evidence="22">
    <location>
        <begin position="737"/>
        <end position="746"/>
    </location>
</feature>
<feature type="domain" description="Helicase ATP-binding" evidence="23">
    <location>
        <begin position="34"/>
        <end position="209"/>
    </location>
</feature>
<dbReference type="GO" id="GO:0016787">
    <property type="term" value="F:hydrolase activity"/>
    <property type="evidence" value="ECO:0007669"/>
    <property type="project" value="UniProtKB-KW"/>
</dbReference>
<reference evidence="26" key="1">
    <citation type="journal article" date="2010" name="Nature">
        <title>The Amphimedon queenslandica genome and the evolution of animal complexity.</title>
        <authorList>
            <person name="Srivastava M."/>
            <person name="Simakov O."/>
            <person name="Chapman J."/>
            <person name="Fahey B."/>
            <person name="Gauthier M.E."/>
            <person name="Mitros T."/>
            <person name="Richards G.S."/>
            <person name="Conaco C."/>
            <person name="Dacre M."/>
            <person name="Hellsten U."/>
            <person name="Larroux C."/>
            <person name="Putnam N.H."/>
            <person name="Stanke M."/>
            <person name="Adamska M."/>
            <person name="Darling A."/>
            <person name="Degnan S.M."/>
            <person name="Oakley T.H."/>
            <person name="Plachetzki D.C."/>
            <person name="Zhai Y."/>
            <person name="Adamski M."/>
            <person name="Calcino A."/>
            <person name="Cummins S.F."/>
            <person name="Goodstein D.M."/>
            <person name="Harris C."/>
            <person name="Jackson D.J."/>
            <person name="Leys S.P."/>
            <person name="Shu S."/>
            <person name="Woodcroft B.J."/>
            <person name="Vervoort M."/>
            <person name="Kosik K.S."/>
            <person name="Manning G."/>
            <person name="Degnan B.M."/>
            <person name="Rokhsar D.S."/>
        </authorList>
    </citation>
    <scope>NUCLEOTIDE SEQUENCE [LARGE SCALE GENOMIC DNA]</scope>
</reference>
<comment type="subcellular location">
    <subcellularLocation>
        <location evidence="2">Nucleus</location>
        <location evidence="2">Nucleoplasm</location>
    </subcellularLocation>
</comment>
<dbReference type="EnsemblMetazoa" id="Aqu2.1.28579_001">
    <property type="protein sequence ID" value="Aqu2.1.28579_001"/>
    <property type="gene ID" value="Aqu2.1.28579"/>
</dbReference>
<keyword evidence="13 21" id="KW-0067">ATP-binding</keyword>
<evidence type="ECO:0000256" key="9">
    <source>
        <dbReference type="ARBA" id="ARBA00022763"/>
    </source>
</evidence>
<dbReference type="Pfam" id="PF16124">
    <property type="entry name" value="RecQ_Zn_bind"/>
    <property type="match status" value="1"/>
</dbReference>
<keyword evidence="10 21" id="KW-0378">Hydrolase</keyword>
<evidence type="ECO:0000256" key="8">
    <source>
        <dbReference type="ARBA" id="ARBA00022741"/>
    </source>
</evidence>
<dbReference type="InterPro" id="IPR001650">
    <property type="entry name" value="Helicase_C-like"/>
</dbReference>
<evidence type="ECO:0000256" key="6">
    <source>
        <dbReference type="ARBA" id="ARBA00022705"/>
    </source>
</evidence>
<dbReference type="InterPro" id="IPR013257">
    <property type="entry name" value="SRI"/>
</dbReference>
<evidence type="ECO:0000256" key="16">
    <source>
        <dbReference type="ARBA" id="ARBA00023235"/>
    </source>
</evidence>
<dbReference type="GO" id="GO:0046872">
    <property type="term" value="F:metal ion binding"/>
    <property type="evidence" value="ECO:0007669"/>
    <property type="project" value="UniProtKB-KW"/>
</dbReference>
<evidence type="ECO:0000256" key="14">
    <source>
        <dbReference type="ARBA" id="ARBA00023125"/>
    </source>
</evidence>
<dbReference type="PROSITE" id="PS51194">
    <property type="entry name" value="HELICASE_CTER"/>
    <property type="match status" value="1"/>
</dbReference>
<dbReference type="PROSITE" id="PS51192">
    <property type="entry name" value="HELICASE_ATP_BIND_1"/>
    <property type="match status" value="1"/>
</dbReference>
<dbReference type="SUPFAM" id="SSF52540">
    <property type="entry name" value="P-loop containing nucleoside triphosphate hydrolases"/>
    <property type="match status" value="1"/>
</dbReference>
<gene>
    <name evidence="25" type="primary">100635443</name>
</gene>
<dbReference type="GO" id="GO:0010605">
    <property type="term" value="P:negative regulation of macromolecule metabolic process"/>
    <property type="evidence" value="ECO:0007669"/>
    <property type="project" value="UniProtKB-ARBA"/>
</dbReference>
<evidence type="ECO:0000256" key="2">
    <source>
        <dbReference type="ARBA" id="ARBA00004642"/>
    </source>
</evidence>
<comment type="catalytic activity">
    <reaction evidence="20 21">
        <text>ATP + H2O = ADP + phosphate + H(+)</text>
        <dbReference type="Rhea" id="RHEA:13065"/>
        <dbReference type="ChEBI" id="CHEBI:15377"/>
        <dbReference type="ChEBI" id="CHEBI:15378"/>
        <dbReference type="ChEBI" id="CHEBI:30616"/>
        <dbReference type="ChEBI" id="CHEBI:43474"/>
        <dbReference type="ChEBI" id="CHEBI:456216"/>
    </reaction>
</comment>
<dbReference type="InterPro" id="IPR004589">
    <property type="entry name" value="DNA_helicase_ATP-dep_RecQ"/>
</dbReference>
<evidence type="ECO:0000256" key="13">
    <source>
        <dbReference type="ARBA" id="ARBA00022840"/>
    </source>
</evidence>
<dbReference type="GO" id="GO:0005737">
    <property type="term" value="C:cytoplasm"/>
    <property type="evidence" value="ECO:0007669"/>
    <property type="project" value="TreeGrafter"/>
</dbReference>
<keyword evidence="26" id="KW-1185">Reference proteome</keyword>
<comment type="similarity">
    <text evidence="3 21">Belongs to the helicase family. RecQ subfamily.</text>
</comment>
<evidence type="ECO:0000256" key="17">
    <source>
        <dbReference type="ARBA" id="ARBA00023242"/>
    </source>
</evidence>
<evidence type="ECO:0000313" key="25">
    <source>
        <dbReference type="EnsemblMetazoa" id="Aqu2.1.28579_001"/>
    </source>
</evidence>
<dbReference type="PANTHER" id="PTHR13710:SF152">
    <property type="entry name" value="ATP-DEPENDENT DNA HELICASE Q5"/>
    <property type="match status" value="1"/>
</dbReference>
<dbReference type="GO" id="GO:0006355">
    <property type="term" value="P:regulation of DNA-templated transcription"/>
    <property type="evidence" value="ECO:0007669"/>
    <property type="project" value="InterPro"/>
</dbReference>
<dbReference type="EnsemblMetazoa" id="XM_003387446.2">
    <property type="protein sequence ID" value="XP_003387494.1"/>
    <property type="gene ID" value="LOC100635443"/>
</dbReference>
<keyword evidence="15" id="KW-0234">DNA repair</keyword>
<keyword evidence="16" id="KW-0413">Isomerase</keyword>
<evidence type="ECO:0000313" key="26">
    <source>
        <dbReference type="Proteomes" id="UP000007879"/>
    </source>
</evidence>
<comment type="cofactor">
    <cofactor evidence="1">
        <name>Zn(2+)</name>
        <dbReference type="ChEBI" id="CHEBI:29105"/>
    </cofactor>
</comment>
<evidence type="ECO:0000256" key="7">
    <source>
        <dbReference type="ARBA" id="ARBA00022723"/>
    </source>
</evidence>
<dbReference type="GO" id="GO:0000724">
    <property type="term" value="P:double-strand break repair via homologous recombination"/>
    <property type="evidence" value="ECO:0007669"/>
    <property type="project" value="TreeGrafter"/>
</dbReference>
<sequence length="906" mass="99928">MAEGTSSSKDLRKSLKEHFGYSEFKTSLQREAVECVFEGKKDVFISMPTGSGKSLCYQLPALLAKKGLALVLSPLIALIEDQVSSLQSKGLPAVALNSKTSASDRSKIASQLKLKSPPIKLLYVTPEMVATSNFRETLTRLHRNGGVVFIAIDEAHCVSEWGHDFRPDYLKLGELRGVVPGVPIIALTATATPRVQEDVVRSLKMREPVSVFKSSCFRPNLFYNVSFKETLKDPLKDLCDYITEALTSSTTEGCGIIYCRTREGCGELAGRITSKGILAKPYHAGLKSNERSQVQEQWMKGVVPIIVATISFGMGVDKANVRFVVHWTLPKGIEAYYQESGRAGRDGLKAYCRIYYSRFDRDQLLFLLQKEISEKETKKGKSQFKSASRSKEATEKSFETLVKYCEEANCRHTVIAQYFKDPIPECKDLCDVCKMPAAVKDAVKSLKLCLPASRKKKGFVRGSSAAYFDSMDGSLYEGGRGTDGYGSSDEESDEDSSSRIKQIQKRKTREFFEAEFRKRRRETTSPEVEELPSPDSNIRDPSLTKRVSKLTIKVREHCYGLLLKALQDNSDSCSCSSGTPSVLLAGSIQTKASCIEYEVFNNAKSSEVYKIQVLKKVSLIKQATKNGEIYTLMSNEVKKNSIFSGFTSAASLIREPPTSSASPSSDPISKFGGFQSASLLMPSNSNAYKTGGNDDKDSVTGSKEVECILVEDSLDSLPSTSKRLSPVELISIPAEGGGHDSRHDESMSPTCTSRGRSILIDSPNSGLPVEELSNLSSVETCSILDERPHPISVMEDGSCVITSESKNRAVSPDIVTKSTSSKDIGKAHIASSVVKILTPHYRKGKITSKELFKKFAKILSDGFYDRQKFDESKCKELVKSFFTKHSKCTHEKDLKTLSRFLTSSDI</sequence>
<name>A0A1X7UM47_AMPQE</name>
<evidence type="ECO:0000256" key="19">
    <source>
        <dbReference type="ARBA" id="ARBA00034617"/>
    </source>
</evidence>
<dbReference type="InParanoid" id="A0A1X7UM47"/>
<dbReference type="eggNOG" id="KOG0352">
    <property type="taxonomic scope" value="Eukaryota"/>
</dbReference>
<dbReference type="Pfam" id="PF00271">
    <property type="entry name" value="Helicase_C"/>
    <property type="match status" value="1"/>
</dbReference>
<dbReference type="KEGG" id="aqu:100635443"/>
<dbReference type="FunFam" id="3.40.50.300:FF:000614">
    <property type="entry name" value="ATP-dependent DNA helicase"/>
    <property type="match status" value="1"/>
</dbReference>
<evidence type="ECO:0000256" key="22">
    <source>
        <dbReference type="SAM" id="MobiDB-lite"/>
    </source>
</evidence>
<evidence type="ECO:0000256" key="1">
    <source>
        <dbReference type="ARBA" id="ARBA00001947"/>
    </source>
</evidence>
<accession>A0A1X7UM47</accession>
<keyword evidence="17 21" id="KW-0539">Nucleus</keyword>
<dbReference type="Proteomes" id="UP000007879">
    <property type="component" value="Unassembled WGS sequence"/>
</dbReference>
<evidence type="ECO:0000256" key="12">
    <source>
        <dbReference type="ARBA" id="ARBA00022833"/>
    </source>
</evidence>
<keyword evidence="4" id="KW-0597">Phosphoprotein</keyword>
<evidence type="ECO:0000256" key="21">
    <source>
        <dbReference type="RuleBase" id="RU364117"/>
    </source>
</evidence>
<keyword evidence="11 21" id="KW-0347">Helicase</keyword>
<evidence type="ECO:0000259" key="24">
    <source>
        <dbReference type="PROSITE" id="PS51194"/>
    </source>
</evidence>
<keyword evidence="12" id="KW-0862">Zinc</keyword>
<dbReference type="GO" id="GO:0009378">
    <property type="term" value="F:four-way junction helicase activity"/>
    <property type="evidence" value="ECO:0007669"/>
    <property type="project" value="TreeGrafter"/>
</dbReference>
<dbReference type="GO" id="GO:0043138">
    <property type="term" value="F:3'-5' DNA helicase activity"/>
    <property type="evidence" value="ECO:0007669"/>
    <property type="project" value="UniProtKB-EC"/>
</dbReference>
<dbReference type="GO" id="GO:0006260">
    <property type="term" value="P:DNA replication"/>
    <property type="evidence" value="ECO:0007669"/>
    <property type="project" value="UniProtKB-KW"/>
</dbReference>
<dbReference type="FunFam" id="3.40.50.300:FF:000444">
    <property type="entry name" value="ATP-dependent DNA helicase"/>
    <property type="match status" value="1"/>
</dbReference>
<keyword evidence="9" id="KW-0227">DNA damage</keyword>
<dbReference type="AlphaFoldDB" id="A0A1X7UM47"/>
<dbReference type="CDD" id="cd18794">
    <property type="entry name" value="SF2_C_RecQ"/>
    <property type="match status" value="1"/>
</dbReference>
<feature type="region of interest" description="Disordered" evidence="22">
    <location>
        <begin position="733"/>
        <end position="752"/>
    </location>
</feature>
<dbReference type="STRING" id="400682.A0A1X7UM47"/>
<evidence type="ECO:0000256" key="3">
    <source>
        <dbReference type="ARBA" id="ARBA00005446"/>
    </source>
</evidence>
<dbReference type="Pfam" id="PF08236">
    <property type="entry name" value="SRI"/>
    <property type="match status" value="1"/>
</dbReference>
<keyword evidence="14" id="KW-0238">DNA-binding</keyword>
<proteinExistence type="inferred from homology"/>
<evidence type="ECO:0000256" key="11">
    <source>
        <dbReference type="ARBA" id="ARBA00022806"/>
    </source>
</evidence>
<dbReference type="InterPro" id="IPR027417">
    <property type="entry name" value="P-loop_NTPase"/>
</dbReference>
<dbReference type="Pfam" id="PF00270">
    <property type="entry name" value="DEAD"/>
    <property type="match status" value="1"/>
</dbReference>
<dbReference type="Gene3D" id="3.40.50.300">
    <property type="entry name" value="P-loop containing nucleotide triphosphate hydrolases"/>
    <property type="match status" value="2"/>
</dbReference>
<dbReference type="Gene3D" id="6.10.250.3140">
    <property type="match status" value="1"/>
</dbReference>
<evidence type="ECO:0000256" key="20">
    <source>
        <dbReference type="ARBA" id="ARBA00049360"/>
    </source>
</evidence>
<feature type="domain" description="Helicase C-terminal" evidence="24">
    <location>
        <begin position="234"/>
        <end position="392"/>
    </location>
</feature>
<feature type="region of interest" description="Disordered" evidence="22">
    <location>
        <begin position="479"/>
        <end position="506"/>
    </location>
</feature>
<keyword evidence="8 21" id="KW-0547">Nucleotide-binding</keyword>
<dbReference type="GO" id="GO:0051301">
    <property type="term" value="P:cell division"/>
    <property type="evidence" value="ECO:0007669"/>
    <property type="project" value="UniProtKB-KW"/>
</dbReference>
<dbReference type="InterPro" id="IPR011545">
    <property type="entry name" value="DEAD/DEAH_box_helicase_dom"/>
</dbReference>
<evidence type="ECO:0000256" key="5">
    <source>
        <dbReference type="ARBA" id="ARBA00022618"/>
    </source>
</evidence>
<dbReference type="SMART" id="SM00490">
    <property type="entry name" value="HELICc"/>
    <property type="match status" value="1"/>
</dbReference>
<dbReference type="GO" id="GO:0005654">
    <property type="term" value="C:nucleoplasm"/>
    <property type="evidence" value="ECO:0007669"/>
    <property type="project" value="UniProtKB-SubCell"/>
</dbReference>
<dbReference type="NCBIfam" id="TIGR00614">
    <property type="entry name" value="recQ_fam"/>
    <property type="match status" value="1"/>
</dbReference>
<feature type="region of interest" description="Disordered" evidence="22">
    <location>
        <begin position="519"/>
        <end position="540"/>
    </location>
</feature>
<evidence type="ECO:0000256" key="4">
    <source>
        <dbReference type="ARBA" id="ARBA00022553"/>
    </source>
</evidence>
<dbReference type="EC" id="5.6.2.4" evidence="21"/>
<dbReference type="CDD" id="cd17920">
    <property type="entry name" value="DEXHc_RecQ"/>
    <property type="match status" value="1"/>
</dbReference>
<dbReference type="GO" id="GO:0003677">
    <property type="term" value="F:DNA binding"/>
    <property type="evidence" value="ECO:0007669"/>
    <property type="project" value="UniProtKB-KW"/>
</dbReference>
<dbReference type="PANTHER" id="PTHR13710">
    <property type="entry name" value="DNA HELICASE RECQ FAMILY MEMBER"/>
    <property type="match status" value="1"/>
</dbReference>
<dbReference type="GO" id="GO:0045934">
    <property type="term" value="P:negative regulation of nucleobase-containing compound metabolic process"/>
    <property type="evidence" value="ECO:0007669"/>
    <property type="project" value="UniProtKB-ARBA"/>
</dbReference>
<keyword evidence="6" id="KW-0235">DNA replication</keyword>
<dbReference type="Gene3D" id="6.10.250.2460">
    <property type="match status" value="1"/>
</dbReference>
<dbReference type="OrthoDB" id="10261556at2759"/>
<comment type="catalytic activity">
    <reaction evidence="19 21">
        <text>Couples ATP hydrolysis with the unwinding of duplex DNA by translocating in the 3'-5' direction.</text>
        <dbReference type="EC" id="5.6.2.4"/>
    </reaction>
</comment>
<dbReference type="GO" id="GO:0005694">
    <property type="term" value="C:chromosome"/>
    <property type="evidence" value="ECO:0007669"/>
    <property type="project" value="InterPro"/>
</dbReference>
<keyword evidence="5" id="KW-0132">Cell division</keyword>
<evidence type="ECO:0000256" key="10">
    <source>
        <dbReference type="ARBA" id="ARBA00022801"/>
    </source>
</evidence>
<dbReference type="SMART" id="SM00487">
    <property type="entry name" value="DEXDc"/>
    <property type="match status" value="1"/>
</dbReference>
<evidence type="ECO:0000259" key="23">
    <source>
        <dbReference type="PROSITE" id="PS51192"/>
    </source>
</evidence>
<keyword evidence="7" id="KW-0479">Metal-binding</keyword>
<dbReference type="InterPro" id="IPR014001">
    <property type="entry name" value="Helicase_ATP-bd"/>
</dbReference>
<keyword evidence="18" id="KW-0131">Cell cycle</keyword>
<dbReference type="InterPro" id="IPR032284">
    <property type="entry name" value="RecQ_Zn-bd"/>
</dbReference>
<organism evidence="25">
    <name type="scientific">Amphimedon queenslandica</name>
    <name type="common">Sponge</name>
    <dbReference type="NCBI Taxonomy" id="400682"/>
    <lineage>
        <taxon>Eukaryota</taxon>
        <taxon>Metazoa</taxon>
        <taxon>Porifera</taxon>
        <taxon>Demospongiae</taxon>
        <taxon>Heteroscleromorpha</taxon>
        <taxon>Haplosclerida</taxon>
        <taxon>Niphatidae</taxon>
        <taxon>Amphimedon</taxon>
    </lineage>
</organism>
<evidence type="ECO:0000256" key="18">
    <source>
        <dbReference type="ARBA" id="ARBA00023306"/>
    </source>
</evidence>